<evidence type="ECO:0000256" key="1">
    <source>
        <dbReference type="ARBA" id="ARBA00022723"/>
    </source>
</evidence>
<sequence length="634" mass="71163">MKWKMGSSEFVSEKTFLIIRDDLSNLESVNVRFNERKHQNQERKLKSSNKTDTWPPKIKKSRPVEKTLRRPKTANLEKPSVLNPNLVDKLDMSMLSKELLSNNKTRIRRSASPLCGKLTGVRRQSVPLGQESVGVTKNSNSNVSSLVREKRQSFEALTDSELSHVKISTPPVDSGNANKQESLYVGRKVTKRFLREEQHLDSNNNKNGAVLGKISSLSVARKKNVWKPTLIGSDVDIFAGPSKGILEPCKTCGRADLPERFHSHPKGTVTKIRDNLSHSRSRTAIPKTIQKPVPLNFRSERNKSIASRVQNQQSTSIGVSTASGDIVSVAEEQNSIQMSASKRRPRTVTCYICSREFGTASFPIHEPKCMEKWERENNALPSMQRRPKPQRPNVSPRDSEWNAAAWKHSQAQLVPCPKCGRTFLPDRLPVHERCCKALPKPSTNVKMDNIEIMEKAISSSTNNRSLMVLCQSCGHRFLSKDLKAHKLTCAKSSRSMGDTFSSTPDETMSVAAENILTPSQIPQKRTITCYLCGRDFGTRSIVIHEPQCLKKWHQENEKLPPNYRRNVPQKPDISIIGNSGKDIAASHRAAMAEANRQVHLSQLIPCKRCGRSFVADRISVHERCCRGTPAKRSS</sequence>
<evidence type="ECO:0000313" key="13">
    <source>
        <dbReference type="RefSeq" id="XP_024942698.1"/>
    </source>
</evidence>
<keyword evidence="8" id="KW-1185">Reference proteome</keyword>
<keyword evidence="2" id="KW-0677">Repeat</keyword>
<evidence type="ECO:0000313" key="8">
    <source>
        <dbReference type="Proteomes" id="UP000694920"/>
    </source>
</evidence>
<feature type="domain" description="C2HC/C3H-type" evidence="7">
    <location>
        <begin position="602"/>
        <end position="631"/>
    </location>
</feature>
<evidence type="ECO:0000256" key="5">
    <source>
        <dbReference type="PROSITE-ProRule" id="PRU01371"/>
    </source>
</evidence>
<proteinExistence type="predicted"/>
<feature type="region of interest" description="Disordered" evidence="6">
    <location>
        <begin position="36"/>
        <end position="70"/>
    </location>
</feature>
<dbReference type="Gene3D" id="3.30.160.60">
    <property type="entry name" value="Classic Zinc Finger"/>
    <property type="match status" value="4"/>
</dbReference>
<evidence type="ECO:0000313" key="11">
    <source>
        <dbReference type="RefSeq" id="XP_024942696.1"/>
    </source>
</evidence>
<evidence type="ECO:0000256" key="3">
    <source>
        <dbReference type="ARBA" id="ARBA00022771"/>
    </source>
</evidence>
<dbReference type="GO" id="GO:0008270">
    <property type="term" value="F:zinc ion binding"/>
    <property type="evidence" value="ECO:0007669"/>
    <property type="project" value="UniProtKB-KW"/>
</dbReference>
<feature type="region of interest" description="Disordered" evidence="6">
    <location>
        <begin position="377"/>
        <end position="398"/>
    </location>
</feature>
<dbReference type="PANTHER" id="PTHR13555">
    <property type="entry name" value="C2H2 ZINC FINGER CGI-62-RELATED"/>
    <property type="match status" value="1"/>
</dbReference>
<dbReference type="AlphaFoldDB" id="A0AAJ7W3L5"/>
<organism evidence="8 12">
    <name type="scientific">Cephus cinctus</name>
    <name type="common">Wheat stem sawfly</name>
    <dbReference type="NCBI Taxonomy" id="211228"/>
    <lineage>
        <taxon>Eukaryota</taxon>
        <taxon>Metazoa</taxon>
        <taxon>Ecdysozoa</taxon>
        <taxon>Arthropoda</taxon>
        <taxon>Hexapoda</taxon>
        <taxon>Insecta</taxon>
        <taxon>Pterygota</taxon>
        <taxon>Neoptera</taxon>
        <taxon>Endopterygota</taxon>
        <taxon>Hymenoptera</taxon>
        <taxon>Cephoidea</taxon>
        <taxon>Cephidae</taxon>
        <taxon>Cephus</taxon>
    </lineage>
</organism>
<keyword evidence="1" id="KW-0479">Metal-binding</keyword>
<gene>
    <name evidence="9 10 11 12 13" type="primary">LOC107269633</name>
</gene>
<feature type="compositionally biased region" description="Basic and acidic residues" evidence="6">
    <location>
        <begin position="36"/>
        <end position="45"/>
    </location>
</feature>
<evidence type="ECO:0000256" key="2">
    <source>
        <dbReference type="ARBA" id="ARBA00022737"/>
    </source>
</evidence>
<evidence type="ECO:0000313" key="12">
    <source>
        <dbReference type="RefSeq" id="XP_024942697.1"/>
    </source>
</evidence>
<dbReference type="GeneID" id="107269633"/>
<feature type="domain" description="C2HC/C3H-type" evidence="7">
    <location>
        <begin position="346"/>
        <end position="375"/>
    </location>
</feature>
<evidence type="ECO:0000256" key="6">
    <source>
        <dbReference type="SAM" id="MobiDB-lite"/>
    </source>
</evidence>
<keyword evidence="3 5" id="KW-0863">Zinc-finger</keyword>
<keyword evidence="4" id="KW-0862">Zinc</keyword>
<evidence type="ECO:0000256" key="4">
    <source>
        <dbReference type="ARBA" id="ARBA00022833"/>
    </source>
</evidence>
<name>A0AAJ7W3L5_CEPCN</name>
<accession>A0AAJ7W3L5</accession>
<feature type="domain" description="C2HC/C3H-type" evidence="7">
    <location>
        <begin position="525"/>
        <end position="554"/>
    </location>
</feature>
<dbReference type="InterPro" id="IPR026319">
    <property type="entry name" value="ZC2HC1A/B-like"/>
</dbReference>
<evidence type="ECO:0000313" key="10">
    <source>
        <dbReference type="RefSeq" id="XP_024942695.1"/>
    </source>
</evidence>
<dbReference type="RefSeq" id="XP_024942698.1">
    <property type="nucleotide sequence ID" value="XM_025086930.1"/>
</dbReference>
<evidence type="ECO:0000259" key="7">
    <source>
        <dbReference type="PROSITE" id="PS52027"/>
    </source>
</evidence>
<dbReference type="PROSITE" id="PS52027">
    <property type="entry name" value="ZF_C2HC_C3H"/>
    <property type="match status" value="4"/>
</dbReference>
<dbReference type="RefSeq" id="XP_024942695.1">
    <property type="nucleotide sequence ID" value="XM_025086927.1"/>
</dbReference>
<dbReference type="PANTHER" id="PTHR13555:SF68">
    <property type="entry name" value="ZINC FINGER PROTEIN 474"/>
    <property type="match status" value="1"/>
</dbReference>
<dbReference type="Pfam" id="PF13913">
    <property type="entry name" value="zf-C2HC_2"/>
    <property type="match status" value="4"/>
</dbReference>
<protein>
    <submittedName>
        <fullName evidence="9 10">Uncharacterized protein LOC107269633 isoform X1</fullName>
    </submittedName>
</protein>
<dbReference type="RefSeq" id="XP_024942697.1">
    <property type="nucleotide sequence ID" value="XM_025086929.1"/>
</dbReference>
<evidence type="ECO:0000313" key="9">
    <source>
        <dbReference type="RefSeq" id="XP_024942694.1"/>
    </source>
</evidence>
<reference evidence="9 10" key="1">
    <citation type="submission" date="2025-04" db="UniProtKB">
        <authorList>
            <consortium name="RefSeq"/>
        </authorList>
    </citation>
    <scope>IDENTIFICATION</scope>
</reference>
<feature type="domain" description="C2HC/C3H-type" evidence="7">
    <location>
        <begin position="412"/>
        <end position="441"/>
    </location>
</feature>
<dbReference type="RefSeq" id="XP_024942696.1">
    <property type="nucleotide sequence ID" value="XM_025086928.1"/>
</dbReference>
<dbReference type="InterPro" id="IPR049899">
    <property type="entry name" value="Znf_C2HC_C3H"/>
</dbReference>
<dbReference type="Proteomes" id="UP000694920">
    <property type="component" value="Unplaced"/>
</dbReference>
<dbReference type="RefSeq" id="XP_024942694.1">
    <property type="nucleotide sequence ID" value="XM_025086926.1"/>
</dbReference>